<dbReference type="Pfam" id="PF13333">
    <property type="entry name" value="rve_2"/>
    <property type="match status" value="1"/>
</dbReference>
<evidence type="ECO:0000256" key="1">
    <source>
        <dbReference type="ARBA" id="ARBA00002286"/>
    </source>
</evidence>
<sequence length="416" mass="46914">MGAPRKFDQETRERAVRMYRDRLAEPGESKSGARRHVGELLDINPATLRNWIEKDTPIVSGSGTTVAAHDAELRELRRENAELRRANEILKTASAFFGRGGDRPPTSLIVEYIDAHRDQFGVDPICRVLTEYGMQIAPSTYYAHKQRGTISAATLSEAYAAHAVYQQFEKNRCVYGVRKMYHAMWRAGHMMGRDQVGRLMGICGISGAVRGSHRITTTRRDDQAPRFPDHVERQWNTPTHPDQWWVADFTYVWTLAGFVYVAFLVDVFSRRILGWRVMTSKHTPLVTSVVEQALFTRRRSGFAFTPTGLVHHSDAGSQYTSLAFTAALTEANITGSIGSVGDALDNALMESAIGLYKTELIDTGRTWTDRGHVERETAAYIHWFNTERLHSSLGYCSPIEYETRYRDTVASEAEVA</sequence>
<keyword evidence="5" id="KW-1185">Reference proteome</keyword>
<dbReference type="RefSeq" id="WP_266063961.1">
    <property type="nucleotide sequence ID" value="NZ_JAPKFM010000073.1"/>
</dbReference>
<organism evidence="4 5">
    <name type="scientific">Gordonia aquimaris</name>
    <dbReference type="NCBI Taxonomy" id="2984863"/>
    <lineage>
        <taxon>Bacteria</taxon>
        <taxon>Bacillati</taxon>
        <taxon>Actinomycetota</taxon>
        <taxon>Actinomycetes</taxon>
        <taxon>Mycobacteriales</taxon>
        <taxon>Gordoniaceae</taxon>
        <taxon>Gordonia</taxon>
    </lineage>
</organism>
<feature type="domain" description="Integrase catalytic" evidence="3">
    <location>
        <begin position="237"/>
        <end position="406"/>
    </location>
</feature>
<name>A0A9X3D9H6_9ACTN</name>
<dbReference type="InterPro" id="IPR036397">
    <property type="entry name" value="RNaseH_sf"/>
</dbReference>
<dbReference type="Pfam" id="PF00665">
    <property type="entry name" value="rve"/>
    <property type="match status" value="1"/>
</dbReference>
<dbReference type="Pfam" id="PF01527">
    <property type="entry name" value="HTH_Tnp_1"/>
    <property type="match status" value="1"/>
</dbReference>
<reference evidence="4" key="1">
    <citation type="submission" date="2022-10" db="EMBL/GenBank/DDBJ databases">
        <title>WGS of marine actinomycetes from Thailand.</title>
        <authorList>
            <person name="Thawai C."/>
        </authorList>
    </citation>
    <scope>NUCLEOTIDE SEQUENCE</scope>
    <source>
        <strain evidence="4">SW21</strain>
    </source>
</reference>
<evidence type="ECO:0000313" key="4">
    <source>
        <dbReference type="EMBL" id="MCX2967251.1"/>
    </source>
</evidence>
<dbReference type="PANTHER" id="PTHR46889:SF5">
    <property type="entry name" value="INTEGRASE PROTEIN"/>
    <property type="match status" value="1"/>
</dbReference>
<dbReference type="SUPFAM" id="SSF53098">
    <property type="entry name" value="Ribonuclease H-like"/>
    <property type="match status" value="1"/>
</dbReference>
<dbReference type="InterPro" id="IPR025948">
    <property type="entry name" value="HTH-like_dom"/>
</dbReference>
<feature type="coiled-coil region" evidence="2">
    <location>
        <begin position="66"/>
        <end position="93"/>
    </location>
</feature>
<evidence type="ECO:0000313" key="5">
    <source>
        <dbReference type="Proteomes" id="UP001143347"/>
    </source>
</evidence>
<dbReference type="Gene3D" id="3.30.420.10">
    <property type="entry name" value="Ribonuclease H-like superfamily/Ribonuclease H"/>
    <property type="match status" value="1"/>
</dbReference>
<evidence type="ECO:0000259" key="3">
    <source>
        <dbReference type="PROSITE" id="PS50994"/>
    </source>
</evidence>
<comment type="function">
    <text evidence="1">Involved in the transposition of the insertion sequence.</text>
</comment>
<dbReference type="PROSITE" id="PS50994">
    <property type="entry name" value="INTEGRASE"/>
    <property type="match status" value="1"/>
</dbReference>
<dbReference type="Pfam" id="PF13276">
    <property type="entry name" value="HTH_21"/>
    <property type="match status" value="1"/>
</dbReference>
<dbReference type="InterPro" id="IPR050900">
    <property type="entry name" value="Transposase_IS3/IS150/IS904"/>
</dbReference>
<dbReference type="NCBIfam" id="NF033516">
    <property type="entry name" value="transpos_IS3"/>
    <property type="match status" value="1"/>
</dbReference>
<dbReference type="InterPro" id="IPR002514">
    <property type="entry name" value="Transposase_8"/>
</dbReference>
<dbReference type="GO" id="GO:0015074">
    <property type="term" value="P:DNA integration"/>
    <property type="evidence" value="ECO:0007669"/>
    <property type="project" value="InterPro"/>
</dbReference>
<dbReference type="InterPro" id="IPR048020">
    <property type="entry name" value="Transpos_IS3"/>
</dbReference>
<dbReference type="InterPro" id="IPR036388">
    <property type="entry name" value="WH-like_DNA-bd_sf"/>
</dbReference>
<dbReference type="InterPro" id="IPR001584">
    <property type="entry name" value="Integrase_cat-core"/>
</dbReference>
<proteinExistence type="predicted"/>
<dbReference type="PANTHER" id="PTHR46889">
    <property type="entry name" value="TRANSPOSASE INSF FOR INSERTION SEQUENCE IS3B-RELATED"/>
    <property type="match status" value="1"/>
</dbReference>
<dbReference type="Gene3D" id="1.10.10.10">
    <property type="entry name" value="Winged helix-like DNA-binding domain superfamily/Winged helix DNA-binding domain"/>
    <property type="match status" value="1"/>
</dbReference>
<keyword evidence="2" id="KW-0175">Coiled coil</keyword>
<dbReference type="SUPFAM" id="SSF46689">
    <property type="entry name" value="Homeodomain-like"/>
    <property type="match status" value="1"/>
</dbReference>
<dbReference type="GO" id="GO:0006313">
    <property type="term" value="P:DNA transposition"/>
    <property type="evidence" value="ECO:0007669"/>
    <property type="project" value="InterPro"/>
</dbReference>
<gene>
    <name evidence="4" type="ORF">OSB52_24610</name>
</gene>
<accession>A0A9X3D9H6</accession>
<dbReference type="GO" id="GO:0003677">
    <property type="term" value="F:DNA binding"/>
    <property type="evidence" value="ECO:0007669"/>
    <property type="project" value="InterPro"/>
</dbReference>
<comment type="caution">
    <text evidence="4">The sequence shown here is derived from an EMBL/GenBank/DDBJ whole genome shotgun (WGS) entry which is preliminary data.</text>
</comment>
<protein>
    <submittedName>
        <fullName evidence="4">IS3 family transposase</fullName>
    </submittedName>
</protein>
<dbReference type="EMBL" id="JAPKFM010000073">
    <property type="protein sequence ID" value="MCX2967251.1"/>
    <property type="molecule type" value="Genomic_DNA"/>
</dbReference>
<dbReference type="GO" id="GO:0004803">
    <property type="term" value="F:transposase activity"/>
    <property type="evidence" value="ECO:0007669"/>
    <property type="project" value="InterPro"/>
</dbReference>
<evidence type="ECO:0000256" key="2">
    <source>
        <dbReference type="SAM" id="Coils"/>
    </source>
</evidence>
<dbReference type="Proteomes" id="UP001143347">
    <property type="component" value="Unassembled WGS sequence"/>
</dbReference>
<dbReference type="AlphaFoldDB" id="A0A9X3D9H6"/>
<dbReference type="InterPro" id="IPR009057">
    <property type="entry name" value="Homeodomain-like_sf"/>
</dbReference>
<dbReference type="InterPro" id="IPR012337">
    <property type="entry name" value="RNaseH-like_sf"/>
</dbReference>